<feature type="transmembrane region" description="Helical" evidence="1">
    <location>
        <begin position="135"/>
        <end position="154"/>
    </location>
</feature>
<sequence length="263" mass="30345">MASTQAEIQVQINWNNYIELVAIVIPYYDFLLTFGDEVELFWQYPSRSFVTILFYVNRYLALLGNVPILYFRFLPKQAKGSVSIKTLVTVLLIYFRSCQGIVLYNQFFMSIIQLITSTFFVVRVYAIYERNKKILAILILAITAMVVNALVQISSTQISKADTMDYAVGCSQRYSEDQGHHLAYAWLGAALVDLLVFILTFKRTVKLKKIYKRTGLWDLVMRDGIIYFAVITIFNSSNILVFVVTKVGCEHVLLFLHHFMTVF</sequence>
<keyword evidence="1" id="KW-1133">Transmembrane helix</keyword>
<protein>
    <recommendedName>
        <fullName evidence="2">DUF6533 domain-containing protein</fullName>
    </recommendedName>
</protein>
<dbReference type="Proteomes" id="UP000297245">
    <property type="component" value="Unassembled WGS sequence"/>
</dbReference>
<feature type="transmembrane region" description="Helical" evidence="1">
    <location>
        <begin position="225"/>
        <end position="245"/>
    </location>
</feature>
<accession>A0A4S8MTL5</accession>
<evidence type="ECO:0000259" key="2">
    <source>
        <dbReference type="Pfam" id="PF20151"/>
    </source>
</evidence>
<keyword evidence="1" id="KW-0472">Membrane</keyword>
<reference evidence="3 4" key="1">
    <citation type="journal article" date="2019" name="Nat. Ecol. Evol.">
        <title>Megaphylogeny resolves global patterns of mushroom evolution.</title>
        <authorList>
            <person name="Varga T."/>
            <person name="Krizsan K."/>
            <person name="Foldi C."/>
            <person name="Dima B."/>
            <person name="Sanchez-Garcia M."/>
            <person name="Sanchez-Ramirez S."/>
            <person name="Szollosi G.J."/>
            <person name="Szarkandi J.G."/>
            <person name="Papp V."/>
            <person name="Albert L."/>
            <person name="Andreopoulos W."/>
            <person name="Angelini C."/>
            <person name="Antonin V."/>
            <person name="Barry K.W."/>
            <person name="Bougher N.L."/>
            <person name="Buchanan P."/>
            <person name="Buyck B."/>
            <person name="Bense V."/>
            <person name="Catcheside P."/>
            <person name="Chovatia M."/>
            <person name="Cooper J."/>
            <person name="Damon W."/>
            <person name="Desjardin D."/>
            <person name="Finy P."/>
            <person name="Geml J."/>
            <person name="Haridas S."/>
            <person name="Hughes K."/>
            <person name="Justo A."/>
            <person name="Karasinski D."/>
            <person name="Kautmanova I."/>
            <person name="Kiss B."/>
            <person name="Kocsube S."/>
            <person name="Kotiranta H."/>
            <person name="LaButti K.M."/>
            <person name="Lechner B.E."/>
            <person name="Liimatainen K."/>
            <person name="Lipzen A."/>
            <person name="Lukacs Z."/>
            <person name="Mihaltcheva S."/>
            <person name="Morgado L.N."/>
            <person name="Niskanen T."/>
            <person name="Noordeloos M.E."/>
            <person name="Ohm R.A."/>
            <person name="Ortiz-Santana B."/>
            <person name="Ovrebo C."/>
            <person name="Racz N."/>
            <person name="Riley R."/>
            <person name="Savchenko A."/>
            <person name="Shiryaev A."/>
            <person name="Soop K."/>
            <person name="Spirin V."/>
            <person name="Szebenyi C."/>
            <person name="Tomsovsky M."/>
            <person name="Tulloss R.E."/>
            <person name="Uehling J."/>
            <person name="Grigoriev I.V."/>
            <person name="Vagvolgyi C."/>
            <person name="Papp T."/>
            <person name="Martin F.M."/>
            <person name="Miettinen O."/>
            <person name="Hibbett D.S."/>
            <person name="Nagy L.G."/>
        </authorList>
    </citation>
    <scope>NUCLEOTIDE SEQUENCE [LARGE SCALE GENOMIC DNA]</scope>
    <source>
        <strain evidence="3 4">CBS 962.96</strain>
    </source>
</reference>
<dbReference type="OrthoDB" id="2745134at2759"/>
<evidence type="ECO:0000313" key="3">
    <source>
        <dbReference type="EMBL" id="THV06553.1"/>
    </source>
</evidence>
<evidence type="ECO:0000256" key="1">
    <source>
        <dbReference type="SAM" id="Phobius"/>
    </source>
</evidence>
<dbReference type="InterPro" id="IPR045340">
    <property type="entry name" value="DUF6533"/>
</dbReference>
<feature type="domain" description="DUF6533" evidence="2">
    <location>
        <begin position="17"/>
        <end position="63"/>
    </location>
</feature>
<dbReference type="Pfam" id="PF20151">
    <property type="entry name" value="DUF6533"/>
    <property type="match status" value="1"/>
</dbReference>
<feature type="transmembrane region" description="Helical" evidence="1">
    <location>
        <begin position="108"/>
        <end position="128"/>
    </location>
</feature>
<feature type="transmembrane region" description="Helical" evidence="1">
    <location>
        <begin position="82"/>
        <end position="102"/>
    </location>
</feature>
<dbReference type="EMBL" id="ML179042">
    <property type="protein sequence ID" value="THV06553.1"/>
    <property type="molecule type" value="Genomic_DNA"/>
</dbReference>
<keyword evidence="4" id="KW-1185">Reference proteome</keyword>
<gene>
    <name evidence="3" type="ORF">K435DRAFT_482730</name>
</gene>
<proteinExistence type="predicted"/>
<evidence type="ECO:0000313" key="4">
    <source>
        <dbReference type="Proteomes" id="UP000297245"/>
    </source>
</evidence>
<organism evidence="3 4">
    <name type="scientific">Dendrothele bispora (strain CBS 962.96)</name>
    <dbReference type="NCBI Taxonomy" id="1314807"/>
    <lineage>
        <taxon>Eukaryota</taxon>
        <taxon>Fungi</taxon>
        <taxon>Dikarya</taxon>
        <taxon>Basidiomycota</taxon>
        <taxon>Agaricomycotina</taxon>
        <taxon>Agaricomycetes</taxon>
        <taxon>Agaricomycetidae</taxon>
        <taxon>Agaricales</taxon>
        <taxon>Agaricales incertae sedis</taxon>
        <taxon>Dendrothele</taxon>
    </lineage>
</organism>
<feature type="transmembrane region" description="Helical" evidence="1">
    <location>
        <begin position="49"/>
        <end position="70"/>
    </location>
</feature>
<name>A0A4S8MTL5_DENBC</name>
<feature type="transmembrane region" description="Helical" evidence="1">
    <location>
        <begin position="183"/>
        <end position="205"/>
    </location>
</feature>
<dbReference type="AlphaFoldDB" id="A0A4S8MTL5"/>
<keyword evidence="1" id="KW-0812">Transmembrane</keyword>